<evidence type="ECO:0000259" key="3">
    <source>
        <dbReference type="Pfam" id="PF24883"/>
    </source>
</evidence>
<name>A0AAW0FBY9_9APHY</name>
<keyword evidence="5" id="KW-1185">Reference proteome</keyword>
<dbReference type="InterPro" id="IPR056884">
    <property type="entry name" value="NPHP3-like_N"/>
</dbReference>
<dbReference type="PANTHER" id="PTHR10039:SF17">
    <property type="entry name" value="FUNGAL STAND N-TERMINAL GOODBYE DOMAIN-CONTAINING PROTEIN-RELATED"/>
    <property type="match status" value="1"/>
</dbReference>
<gene>
    <name evidence="4" type="ORF">QCA50_020341</name>
</gene>
<dbReference type="Pfam" id="PF00400">
    <property type="entry name" value="WD40"/>
    <property type="match status" value="1"/>
</dbReference>
<dbReference type="InterPro" id="IPR027417">
    <property type="entry name" value="P-loop_NTPase"/>
</dbReference>
<feature type="repeat" description="WD" evidence="2">
    <location>
        <begin position="1213"/>
        <end position="1243"/>
    </location>
</feature>
<evidence type="ECO:0000313" key="4">
    <source>
        <dbReference type="EMBL" id="KAK7676709.1"/>
    </source>
</evidence>
<dbReference type="SMART" id="SM00320">
    <property type="entry name" value="WD40"/>
    <property type="match status" value="4"/>
</dbReference>
<keyword evidence="2" id="KW-0853">WD repeat</keyword>
<dbReference type="Gene3D" id="2.130.10.10">
    <property type="entry name" value="YVTN repeat-like/Quinoprotein amine dehydrogenase"/>
    <property type="match status" value="3"/>
</dbReference>
<organism evidence="4 5">
    <name type="scientific">Cerrena zonata</name>
    <dbReference type="NCBI Taxonomy" id="2478898"/>
    <lineage>
        <taxon>Eukaryota</taxon>
        <taxon>Fungi</taxon>
        <taxon>Dikarya</taxon>
        <taxon>Basidiomycota</taxon>
        <taxon>Agaricomycotina</taxon>
        <taxon>Agaricomycetes</taxon>
        <taxon>Polyporales</taxon>
        <taxon>Cerrenaceae</taxon>
        <taxon>Cerrena</taxon>
    </lineage>
</organism>
<dbReference type="Gene3D" id="2.60.40.150">
    <property type="entry name" value="C2 domain"/>
    <property type="match status" value="1"/>
</dbReference>
<dbReference type="SUPFAM" id="SSF82171">
    <property type="entry name" value="DPP6 N-terminal domain-like"/>
    <property type="match status" value="1"/>
</dbReference>
<feature type="domain" description="Nephrocystin 3-like N-terminal" evidence="3">
    <location>
        <begin position="350"/>
        <end position="504"/>
    </location>
</feature>
<reference evidence="4 5" key="1">
    <citation type="submission" date="2022-09" db="EMBL/GenBank/DDBJ databases">
        <authorList>
            <person name="Palmer J.M."/>
        </authorList>
    </citation>
    <scope>NUCLEOTIDE SEQUENCE [LARGE SCALE GENOMIC DNA]</scope>
    <source>
        <strain evidence="4 5">DSM 7382</strain>
    </source>
</reference>
<dbReference type="Pfam" id="PF24883">
    <property type="entry name" value="NPHP3_N"/>
    <property type="match status" value="1"/>
</dbReference>
<accession>A0AAW0FBY9</accession>
<evidence type="ECO:0000256" key="2">
    <source>
        <dbReference type="PROSITE-ProRule" id="PRU00221"/>
    </source>
</evidence>
<dbReference type="SUPFAM" id="SSF50978">
    <property type="entry name" value="WD40 repeat-like"/>
    <property type="match status" value="1"/>
</dbReference>
<dbReference type="SUPFAM" id="SSF52540">
    <property type="entry name" value="P-loop containing nucleoside triphosphate hydrolases"/>
    <property type="match status" value="1"/>
</dbReference>
<evidence type="ECO:0000256" key="1">
    <source>
        <dbReference type="ARBA" id="ARBA00022737"/>
    </source>
</evidence>
<dbReference type="InterPro" id="IPR015943">
    <property type="entry name" value="WD40/YVTN_repeat-like_dom_sf"/>
</dbReference>
<dbReference type="InterPro" id="IPR035892">
    <property type="entry name" value="C2_domain_sf"/>
</dbReference>
<comment type="caution">
    <text evidence="4">The sequence shown here is derived from an EMBL/GenBank/DDBJ whole genome shotgun (WGS) entry which is preliminary data.</text>
</comment>
<dbReference type="EMBL" id="JASBNA010000107">
    <property type="protein sequence ID" value="KAK7676709.1"/>
    <property type="molecule type" value="Genomic_DNA"/>
</dbReference>
<evidence type="ECO:0000313" key="5">
    <source>
        <dbReference type="Proteomes" id="UP001385951"/>
    </source>
</evidence>
<dbReference type="Proteomes" id="UP001385951">
    <property type="component" value="Unassembled WGS sequence"/>
</dbReference>
<protein>
    <recommendedName>
        <fullName evidence="3">Nephrocystin 3-like N-terminal domain-containing protein</fullName>
    </recommendedName>
</protein>
<dbReference type="InterPro" id="IPR036322">
    <property type="entry name" value="WD40_repeat_dom_sf"/>
</dbReference>
<dbReference type="PROSITE" id="PS50294">
    <property type="entry name" value="WD_REPEATS_REGION"/>
    <property type="match status" value="1"/>
</dbReference>
<proteinExistence type="predicted"/>
<dbReference type="PROSITE" id="PS50082">
    <property type="entry name" value="WD_REPEATS_2"/>
    <property type="match status" value="1"/>
</dbReference>
<dbReference type="Gene3D" id="3.40.50.300">
    <property type="entry name" value="P-loop containing nucleotide triphosphate hydrolases"/>
    <property type="match status" value="1"/>
</dbReference>
<keyword evidence="1" id="KW-0677">Repeat</keyword>
<sequence length="1616" mass="183757">MTTNIALKINYVQDVKWKSRFPRQDIPALYVEVKYGDRRVKTTAIRDLEAQWDEELIIHTIDVHQILRFRLKAAFPLGRDPVLGELDCNVGDLPLFFGPPRNTKCLDLKSIKDLNSPTSRVTISVTTITHQDATRRLVGNAEAIAVQQLDPNSLAGKVWHLFGRLDLLNGIISKIDQAAKLNSYLDLAWQIFSSLYKAVEKQRTTDQKIIGLVDTINQTFDFVDDAEKLREYVINLSTVISDMLNQMAECALFVCGYLQKSFTKRMVGSFLTDSNKKIDEFTQAFSKLRENLDSRVRLDSAFITFKIHNDLSELGKSDALKELKPAAMNAASRPLCLHGTRESVMQTIIDWVVNIDDHEQNILWLHGLAGSGKSTIANTVSERVHELGRLGAFLFFERDKTDRDAVIHTMASQLADADPILRSNICASIEHDRRTVNSRLEKQFAHLVCRPLNDSAPSLLGPIIIVIDALDEYGDINSRRSLLTLIADEFKHLPSNFRFLITSRPELDIENVYLNRSNIKSISLSNIADPTPEIRLYLSSELTDIRNVKRMPSNWPEEYDLNRAARMSEGLFIWASTLIKFLLGTNDPAKTLESVLCSRNKDHARGLDQLYATVLNARNDWHSGLGERFQAVARIVLLSQTPLSDTEIDQLLSYPHGKSCRSIFEDFHCLFDHSPGWPIRPLHASFGDYLTDVTRSGGQPWSLAECDVDHDLVLRCFHVMSTQLRFNICNFETSGRLNEEYPDLKGRTEKHISPALRYASTYWWHHLKGTRTWQEDVGLALRSFSKEKLLFWLEVVSLVGHVNNTVEACDIAYTFAVDTDSELATLWTNLQMFIDEYCGAISYSALHVYVSAYCSPFAEIHYWNPQPGTVAQLTHNHDVFLRALLHTTSCEHHLACSPDRLLLLSDCSSGSLWVQWKPLSDNGTAQSSTQFEKPYPEDLHCRPQCITVSSDCRRVAGYFLHKGRISIWDVETGRVESRCIQDYVLTLAFHPLDSDQLATISGKTISVWKITEGKARIMYSIKIEHDHHKIDAARGLITWSPDGTYLALRLRSAKCHWTAIWSISKTTATIIWQMYIPYFTQFYDLCFSPKTQSHILLARSDGVVLYDFKSNERVFYPYTADNFHLLTVKFYNGTFSPDGSLIATSSRYTIQIFETELGQPYQDPIVAPDWVHQLTFLPDGKQIAAVIGSSVYTWKLSRNSRVSDQERFDRANMRGHFENITSISFSPDGTKFLSSSEDGTVHVRSSTDCMLLREYWPMEYPQAVTAAVFSADNKTIYLALYDGTVQTSSGKVLYKPNERQRIQNLDVYASRTTFKEHIVFFYYRSKAIFMIPSNGEPEQDLREISLERTERDFVVSSHGLIASFSSESCTVKFVNLEGDYSPHSLLIAKYRYSVELIFSQMGEVLVSRGGDSEAWSLSRTNYGIHVWDIKTAMCLRTLALSWVYDPVCRMALNANLLALENGHNIKIYDIENGALVHTFTPWSSPGLTSCFTSLDIHGSKLVSSSYDRMIMWDLSILHTFETTPHTDTTSMSKSIHSSTAPPHWSIECFRGQTMRTGWALDSNGERLLQAPGQLHEYLDPPGSTHVIRRRRTKLPDFIPDLNWLKNYEGVGRLSME</sequence>
<dbReference type="InterPro" id="IPR001680">
    <property type="entry name" value="WD40_rpt"/>
</dbReference>
<dbReference type="SUPFAM" id="SSF49562">
    <property type="entry name" value="C2 domain (Calcium/lipid-binding domain, CaLB)"/>
    <property type="match status" value="1"/>
</dbReference>
<dbReference type="PANTHER" id="PTHR10039">
    <property type="entry name" value="AMELOGENIN"/>
    <property type="match status" value="1"/>
</dbReference>